<dbReference type="Proteomes" id="UP000787672">
    <property type="component" value="Unassembled WGS sequence"/>
</dbReference>
<feature type="domain" description="LysM" evidence="3">
    <location>
        <begin position="248"/>
        <end position="297"/>
    </location>
</feature>
<name>A0ABS6F6I9_9FIRM</name>
<dbReference type="EMBL" id="JAHLQN010000001">
    <property type="protein sequence ID" value="MBU5625904.1"/>
    <property type="molecule type" value="Genomic_DNA"/>
</dbReference>
<feature type="signal peptide" evidence="2">
    <location>
        <begin position="1"/>
        <end position="23"/>
    </location>
</feature>
<proteinExistence type="predicted"/>
<evidence type="ECO:0000256" key="1">
    <source>
        <dbReference type="SAM" id="MobiDB-lite"/>
    </source>
</evidence>
<dbReference type="PANTHER" id="PTHR34700">
    <property type="entry name" value="POTASSIUM BINDING PROTEIN KBP"/>
    <property type="match status" value="1"/>
</dbReference>
<feature type="region of interest" description="Disordered" evidence="1">
    <location>
        <begin position="144"/>
        <end position="187"/>
    </location>
</feature>
<comment type="caution">
    <text evidence="4">The sequence shown here is derived from an EMBL/GenBank/DDBJ whole genome shotgun (WGS) entry which is preliminary data.</text>
</comment>
<dbReference type="CDD" id="cd00118">
    <property type="entry name" value="LysM"/>
    <property type="match status" value="2"/>
</dbReference>
<feature type="chain" id="PRO_5047448484" evidence="2">
    <location>
        <begin position="24"/>
        <end position="300"/>
    </location>
</feature>
<evidence type="ECO:0000313" key="5">
    <source>
        <dbReference type="Proteomes" id="UP000787672"/>
    </source>
</evidence>
<keyword evidence="2" id="KW-0732">Signal</keyword>
<dbReference type="Pfam" id="PF01476">
    <property type="entry name" value="LysM"/>
    <property type="match status" value="2"/>
</dbReference>
<keyword evidence="5" id="KW-1185">Reference proteome</keyword>
<gene>
    <name evidence="4" type="ORF">KQI82_02995</name>
</gene>
<evidence type="ECO:0000259" key="3">
    <source>
        <dbReference type="PROSITE" id="PS51782"/>
    </source>
</evidence>
<dbReference type="PROSITE" id="PS51782">
    <property type="entry name" value="LYSM"/>
    <property type="match status" value="1"/>
</dbReference>
<accession>A0ABS6F6I9</accession>
<feature type="compositionally biased region" description="Polar residues" evidence="1">
    <location>
        <begin position="170"/>
        <end position="184"/>
    </location>
</feature>
<evidence type="ECO:0000256" key="2">
    <source>
        <dbReference type="SAM" id="SignalP"/>
    </source>
</evidence>
<reference evidence="4 5" key="1">
    <citation type="submission" date="2021-06" db="EMBL/GenBank/DDBJ databases">
        <authorList>
            <person name="Sun Q."/>
            <person name="Li D."/>
        </authorList>
    </citation>
    <scope>NUCLEOTIDE SEQUENCE [LARGE SCALE GENOMIC DNA]</scope>
    <source>
        <strain evidence="4 5">MSJ-2</strain>
    </source>
</reference>
<sequence>MKKLASLFLALTLCMGLAVPAFAAEYSSYTYNGKNIDTGEDVTITFEAASAAKETLTFAQMEGDPETREVTVLYLKPGSKVTVSNDFYSAYTYELYESGNYGMKPTGDGISTGVVDDAFVGYDIYKLILELSYSDAIYLKLGDSGEPSTPTTPAQPEKPATPTQPEKPATSVQPEQPAQPTAPGNYTVKKGDTWGSICTNFYGDNAQRYALQKANKFVKLDAGKSIVLPEKLGKAVLIAAPVAGEGETLYTVKAGDTLGAIAKATYGDVMKYKAIFERNNDRLKNANTIYEGQVIVLPAK</sequence>
<dbReference type="InterPro" id="IPR052196">
    <property type="entry name" value="Bact_Kbp"/>
</dbReference>
<dbReference type="SMART" id="SM00257">
    <property type="entry name" value="LysM"/>
    <property type="match status" value="2"/>
</dbReference>
<protein>
    <submittedName>
        <fullName evidence="4">LysM peptidoglycan-binding domain-containing protein</fullName>
    </submittedName>
</protein>
<organism evidence="4 5">
    <name type="scientific">Dysosmobacter acutus</name>
    <dbReference type="NCBI Taxonomy" id="2841504"/>
    <lineage>
        <taxon>Bacteria</taxon>
        <taxon>Bacillati</taxon>
        <taxon>Bacillota</taxon>
        <taxon>Clostridia</taxon>
        <taxon>Eubacteriales</taxon>
        <taxon>Oscillospiraceae</taxon>
        <taxon>Dysosmobacter</taxon>
    </lineage>
</organism>
<dbReference type="PANTHER" id="PTHR34700:SF4">
    <property type="entry name" value="PHAGE-LIKE ELEMENT PBSX PROTEIN XKDP"/>
    <property type="match status" value="1"/>
</dbReference>
<dbReference type="RefSeq" id="WP_216558555.1">
    <property type="nucleotide sequence ID" value="NZ_JAHLQN010000001.1"/>
</dbReference>
<dbReference type="InterPro" id="IPR018392">
    <property type="entry name" value="LysM"/>
</dbReference>
<evidence type="ECO:0000313" key="4">
    <source>
        <dbReference type="EMBL" id="MBU5625904.1"/>
    </source>
</evidence>